<dbReference type="EMBL" id="LT629792">
    <property type="protein sequence ID" value="SDT87379.1"/>
    <property type="molecule type" value="Genomic_DNA"/>
</dbReference>
<proteinExistence type="predicted"/>
<dbReference type="Pfam" id="PF13794">
    <property type="entry name" value="MiaE_2"/>
    <property type="match status" value="1"/>
</dbReference>
<name>A0ABY0V5L4_9ACTO</name>
<gene>
    <name evidence="2" type="ORF">SAMN04489714_0424</name>
</gene>
<keyword evidence="3" id="KW-1185">Reference proteome</keyword>
<sequence length="209" mass="23433">MQRVYETPSHATSEALGFFAYGALAAMTRLAKDGDQAPTIDAHIAHMEMADRAFQFFTQMGVWARHRGLDLAELADEYSGMFDDIDMRTRPSQWWERSVKTYVTLGILSDLMREVAVCHKLFDDVSESWDLGQGAWVEEHLAPLTAQDGQLAARLSLWARRVAGEVLGLARATLFTHPNLAKDGDTADAISAEVTRRHGERMERINLKP</sequence>
<organism evidence="2 3">
    <name type="scientific">Schaalia radingae</name>
    <dbReference type="NCBI Taxonomy" id="131110"/>
    <lineage>
        <taxon>Bacteria</taxon>
        <taxon>Bacillati</taxon>
        <taxon>Actinomycetota</taxon>
        <taxon>Actinomycetes</taxon>
        <taxon>Actinomycetales</taxon>
        <taxon>Actinomycetaceae</taxon>
        <taxon>Schaalia</taxon>
    </lineage>
</organism>
<dbReference type="InterPro" id="IPR012347">
    <property type="entry name" value="Ferritin-like"/>
</dbReference>
<accession>A0ABY0V5L4</accession>
<feature type="domain" description="Ferritin-like" evidence="1">
    <location>
        <begin position="13"/>
        <end position="177"/>
    </location>
</feature>
<dbReference type="RefSeq" id="WP_058236150.1">
    <property type="nucleotide sequence ID" value="NZ_LT629792.1"/>
</dbReference>
<protein>
    <submittedName>
        <fullName evidence="2">tRNA-(MS[2]IO[6]A)-hydroxylase (MiaE)-like</fullName>
    </submittedName>
</protein>
<evidence type="ECO:0000259" key="1">
    <source>
        <dbReference type="Pfam" id="PF13794"/>
    </source>
</evidence>
<dbReference type="Proteomes" id="UP000198976">
    <property type="component" value="Chromosome I"/>
</dbReference>
<reference evidence="2 3" key="1">
    <citation type="submission" date="2016-10" db="EMBL/GenBank/DDBJ databases">
        <authorList>
            <person name="Varghese N."/>
            <person name="Submissions S."/>
        </authorList>
    </citation>
    <scope>NUCLEOTIDE SEQUENCE [LARGE SCALE GENOMIC DNA]</scope>
    <source>
        <strain evidence="2 3">DSM 9169</strain>
    </source>
</reference>
<dbReference type="InterPro" id="IPR059125">
    <property type="entry name" value="Ferritin_actino"/>
</dbReference>
<dbReference type="Gene3D" id="1.20.1260.10">
    <property type="match status" value="1"/>
</dbReference>
<evidence type="ECO:0000313" key="3">
    <source>
        <dbReference type="Proteomes" id="UP000198976"/>
    </source>
</evidence>
<evidence type="ECO:0000313" key="2">
    <source>
        <dbReference type="EMBL" id="SDT87379.1"/>
    </source>
</evidence>